<evidence type="ECO:0000313" key="14">
    <source>
        <dbReference type="Proteomes" id="UP000196655"/>
    </source>
</evidence>
<dbReference type="InterPro" id="IPR051792">
    <property type="entry name" value="GGT_bact"/>
</dbReference>
<dbReference type="NCBIfam" id="TIGR00066">
    <property type="entry name" value="g_glut_trans"/>
    <property type="match status" value="1"/>
</dbReference>
<evidence type="ECO:0000256" key="12">
    <source>
        <dbReference type="SAM" id="SignalP"/>
    </source>
</evidence>
<feature type="binding site" evidence="10">
    <location>
        <position position="470"/>
    </location>
    <ligand>
        <name>L-glutamate</name>
        <dbReference type="ChEBI" id="CHEBI:29985"/>
    </ligand>
</feature>
<evidence type="ECO:0000256" key="10">
    <source>
        <dbReference type="PIRSR" id="PIRSR600101-2"/>
    </source>
</evidence>
<accession>A0A211ZR63</accession>
<keyword evidence="11" id="KW-0317">Glutathione biosynthesis</keyword>
<dbReference type="EC" id="2.3.2.2" evidence="11"/>
<dbReference type="SUPFAM" id="SSF56235">
    <property type="entry name" value="N-terminal nucleophile aminohydrolases (Ntn hydrolases)"/>
    <property type="match status" value="1"/>
</dbReference>
<keyword evidence="5 11" id="KW-0378">Hydrolase</keyword>
<evidence type="ECO:0000256" key="4">
    <source>
        <dbReference type="ARBA" id="ARBA00022679"/>
    </source>
</evidence>
<dbReference type="UniPathway" id="UPA00204"/>
<name>A0A211ZR63_9PROT</name>
<dbReference type="GO" id="GO:0006750">
    <property type="term" value="P:glutathione biosynthetic process"/>
    <property type="evidence" value="ECO:0007669"/>
    <property type="project" value="UniProtKB-KW"/>
</dbReference>
<feature type="active site" description="Nucleophile" evidence="9">
    <location>
        <position position="377"/>
    </location>
</feature>
<comment type="subunit">
    <text evidence="11">This enzyme consists of two polypeptide chains, which are synthesized in precursor form from a single polypeptide.</text>
</comment>
<dbReference type="GO" id="GO:0036374">
    <property type="term" value="F:glutathione hydrolase activity"/>
    <property type="evidence" value="ECO:0007669"/>
    <property type="project" value="UniProtKB-UniRule"/>
</dbReference>
<comment type="PTM">
    <text evidence="11">Cleaved by autocatalysis into a large and a small subunit.</text>
</comment>
<dbReference type="STRING" id="1122125.GCA_000423185_03340"/>
<dbReference type="Proteomes" id="UP000196655">
    <property type="component" value="Unassembled WGS sequence"/>
</dbReference>
<gene>
    <name evidence="13" type="ORF">BWR60_08595</name>
</gene>
<dbReference type="Pfam" id="PF01019">
    <property type="entry name" value="G_glu_transpept"/>
    <property type="match status" value="1"/>
</dbReference>
<comment type="catalytic activity">
    <reaction evidence="2 11">
        <text>glutathione + H2O = L-cysteinylglycine + L-glutamate</text>
        <dbReference type="Rhea" id="RHEA:28807"/>
        <dbReference type="ChEBI" id="CHEBI:15377"/>
        <dbReference type="ChEBI" id="CHEBI:29985"/>
        <dbReference type="ChEBI" id="CHEBI:57925"/>
        <dbReference type="ChEBI" id="CHEBI:61694"/>
        <dbReference type="EC" id="3.4.19.13"/>
    </reaction>
</comment>
<evidence type="ECO:0000256" key="7">
    <source>
        <dbReference type="ARBA" id="ARBA00023315"/>
    </source>
</evidence>
<dbReference type="GO" id="GO:0006751">
    <property type="term" value="P:glutathione catabolic process"/>
    <property type="evidence" value="ECO:0007669"/>
    <property type="project" value="UniProtKB-UniRule"/>
</dbReference>
<evidence type="ECO:0000256" key="8">
    <source>
        <dbReference type="ARBA" id="ARBA00047417"/>
    </source>
</evidence>
<keyword evidence="6 11" id="KW-0865">Zymogen</keyword>
<feature type="signal peptide" evidence="12">
    <location>
        <begin position="1"/>
        <end position="24"/>
    </location>
</feature>
<keyword evidence="7 11" id="KW-0012">Acyltransferase</keyword>
<feature type="binding site" evidence="10">
    <location>
        <begin position="448"/>
        <end position="449"/>
    </location>
    <ligand>
        <name>L-glutamate</name>
        <dbReference type="ChEBI" id="CHEBI:29985"/>
    </ligand>
</feature>
<dbReference type="InterPro" id="IPR000101">
    <property type="entry name" value="GGT_peptidase"/>
</dbReference>
<dbReference type="EC" id="3.4.19.13" evidence="11"/>
<proteinExistence type="inferred from homology"/>
<dbReference type="GO" id="GO:0103068">
    <property type="term" value="F:leukotriene C4 gamma-glutamyl transferase activity"/>
    <property type="evidence" value="ECO:0007669"/>
    <property type="project" value="UniProtKB-EC"/>
</dbReference>
<comment type="caution">
    <text evidence="13">The sequence shown here is derived from an EMBL/GenBank/DDBJ whole genome shotgun (WGS) entry which is preliminary data.</text>
</comment>
<evidence type="ECO:0000256" key="5">
    <source>
        <dbReference type="ARBA" id="ARBA00022801"/>
    </source>
</evidence>
<dbReference type="AlphaFoldDB" id="A0A211ZR63"/>
<feature type="binding site" evidence="10">
    <location>
        <position position="419"/>
    </location>
    <ligand>
        <name>L-glutamate</name>
        <dbReference type="ChEBI" id="CHEBI:29985"/>
    </ligand>
</feature>
<protein>
    <recommendedName>
        <fullName evidence="11">Glutathione hydrolase proenzyme</fullName>
        <ecNumber evidence="11">2.3.2.2</ecNumber>
        <ecNumber evidence="11">3.4.19.13</ecNumber>
    </recommendedName>
    <component>
        <recommendedName>
            <fullName evidence="11">Glutathione hydrolase large chain</fullName>
        </recommendedName>
    </component>
    <component>
        <recommendedName>
            <fullName evidence="11">Glutathione hydrolase small chain</fullName>
        </recommendedName>
    </component>
</protein>
<organism evidence="13 14">
    <name type="scientific">Inquilinus limosus</name>
    <dbReference type="NCBI Taxonomy" id="171674"/>
    <lineage>
        <taxon>Bacteria</taxon>
        <taxon>Pseudomonadati</taxon>
        <taxon>Pseudomonadota</taxon>
        <taxon>Alphaproteobacteria</taxon>
        <taxon>Rhodospirillales</taxon>
        <taxon>Rhodospirillaceae</taxon>
        <taxon>Inquilinus</taxon>
    </lineage>
</organism>
<dbReference type="PROSITE" id="PS00462">
    <property type="entry name" value="G_GLU_TRANSPEPTIDASE"/>
    <property type="match status" value="1"/>
</dbReference>
<evidence type="ECO:0000313" key="13">
    <source>
        <dbReference type="EMBL" id="OWJ67730.1"/>
    </source>
</evidence>
<dbReference type="RefSeq" id="WP_230982998.1">
    <property type="nucleotide sequence ID" value="NZ_NHON01000011.1"/>
</dbReference>
<dbReference type="EMBL" id="NHON01000011">
    <property type="protein sequence ID" value="OWJ67730.1"/>
    <property type="molecule type" value="Genomic_DNA"/>
</dbReference>
<dbReference type="InterPro" id="IPR055262">
    <property type="entry name" value="GGT_CS"/>
</dbReference>
<dbReference type="PANTHER" id="PTHR43199:SF1">
    <property type="entry name" value="GLUTATHIONE HYDROLASE PROENZYME"/>
    <property type="match status" value="1"/>
</dbReference>
<keyword evidence="4 11" id="KW-0808">Transferase</keyword>
<dbReference type="Gene3D" id="3.60.20.40">
    <property type="match status" value="1"/>
</dbReference>
<evidence type="ECO:0000256" key="2">
    <source>
        <dbReference type="ARBA" id="ARBA00001089"/>
    </source>
</evidence>
<dbReference type="PANTHER" id="PTHR43199">
    <property type="entry name" value="GLUTATHIONE HYDROLASE"/>
    <property type="match status" value="1"/>
</dbReference>
<evidence type="ECO:0000256" key="6">
    <source>
        <dbReference type="ARBA" id="ARBA00023145"/>
    </source>
</evidence>
<dbReference type="PRINTS" id="PR01210">
    <property type="entry name" value="GGTRANSPTASE"/>
</dbReference>
<evidence type="ECO:0000256" key="11">
    <source>
        <dbReference type="RuleBase" id="RU368036"/>
    </source>
</evidence>
<dbReference type="PROSITE" id="PS51257">
    <property type="entry name" value="PROKAR_LIPOPROTEIN"/>
    <property type="match status" value="1"/>
</dbReference>
<dbReference type="InterPro" id="IPR029055">
    <property type="entry name" value="Ntn_hydrolases_N"/>
</dbReference>
<evidence type="ECO:0000256" key="1">
    <source>
        <dbReference type="ARBA" id="ARBA00001049"/>
    </source>
</evidence>
<keyword evidence="12" id="KW-0732">Signal</keyword>
<feature type="chain" id="PRO_5012532776" description="Glutathione hydrolase proenzyme" evidence="12">
    <location>
        <begin position="25"/>
        <end position="589"/>
    </location>
</feature>
<comment type="pathway">
    <text evidence="11">Sulfur metabolism; glutathione metabolism.</text>
</comment>
<reference evidence="14" key="1">
    <citation type="submission" date="2017-05" db="EMBL/GenBank/DDBJ databases">
        <authorList>
            <person name="Macchi M."/>
            <person name="Festa S."/>
            <person name="Coppotelli B.M."/>
            <person name="Morelli I.S."/>
        </authorList>
    </citation>
    <scope>NUCLEOTIDE SEQUENCE [LARGE SCALE GENOMIC DNA]</scope>
    <source>
        <strain evidence="14">I</strain>
    </source>
</reference>
<comment type="catalytic activity">
    <reaction evidence="1 11">
        <text>an S-substituted glutathione + H2O = an S-substituted L-cysteinylglycine + L-glutamate</text>
        <dbReference type="Rhea" id="RHEA:59468"/>
        <dbReference type="ChEBI" id="CHEBI:15377"/>
        <dbReference type="ChEBI" id="CHEBI:29985"/>
        <dbReference type="ChEBI" id="CHEBI:90779"/>
        <dbReference type="ChEBI" id="CHEBI:143103"/>
        <dbReference type="EC" id="3.4.19.13"/>
    </reaction>
</comment>
<dbReference type="InterPro" id="IPR043138">
    <property type="entry name" value="GGT_lsub"/>
</dbReference>
<feature type="binding site" evidence="10">
    <location>
        <position position="101"/>
    </location>
    <ligand>
        <name>L-glutamate</name>
        <dbReference type="ChEBI" id="CHEBI:29985"/>
    </ligand>
</feature>
<sequence length="589" mass="61310">MMIRHAMASLALAACALGPMTARAASPPAVEAPDGMVVSSQHLASDAGAEILRAGGNAVDAAVATGFAQAVTNPCCANIGGGGFMVIHLAKENRDTFLNFRETAPAAATKTMYLDAAGNPVKGASLYGYLAVGVPGSVLGLDTALAKYGSMTREQVMAPAIRLAREGFVLTRGDTDILDAGAKLLKQDPVAAKIFFRPDGSALQPGDKLVQTDLADTLEAIAKGGPDAFYKGAIAQKVAAAMQANGGVMTAADFAAYTVTETAPVTCSYRGYVVVSSPPPSSGGTTMCEILNILEGYDLKALGWHSAAGVHLMVEAMRHAYMDRNTYLGDPAFVQNPLDRLLSKDYAAEIRTKILPDKATPSKEVQPGVPPHEKTETTHYSVVDKDGNAVSVTYTINGLFGAGVIAPGTGFLLNDEMDDFTVKPGVPNLFGLVQGEANSIAPGKRPLSSMAPTLVTRDGQIVMVLGSPGGSRIITITLQAALNMIDFGMAPQEAVDAPRIHHQWLPDEVYAEPYALSPDTVKLLEQMGHKVTVQSPWGATELIALQPSAAAASGPASSGNDRAFGGKMLPGFVYGANDNRRPAGLAVGE</sequence>
<dbReference type="Gene3D" id="1.10.246.130">
    <property type="match status" value="1"/>
</dbReference>
<comment type="catalytic activity">
    <reaction evidence="8 11">
        <text>an N-terminal (5-L-glutamyl)-[peptide] + an alpha-amino acid = 5-L-glutamyl amino acid + an N-terminal L-alpha-aminoacyl-[peptide]</text>
        <dbReference type="Rhea" id="RHEA:23904"/>
        <dbReference type="Rhea" id="RHEA-COMP:9780"/>
        <dbReference type="Rhea" id="RHEA-COMP:9795"/>
        <dbReference type="ChEBI" id="CHEBI:77644"/>
        <dbReference type="ChEBI" id="CHEBI:78597"/>
        <dbReference type="ChEBI" id="CHEBI:78599"/>
        <dbReference type="ChEBI" id="CHEBI:78608"/>
        <dbReference type="EC" id="2.3.2.2"/>
    </reaction>
</comment>
<evidence type="ECO:0000256" key="9">
    <source>
        <dbReference type="PIRSR" id="PIRSR600101-1"/>
    </source>
</evidence>
<comment type="similarity">
    <text evidence="3 11">Belongs to the gamma-glutamyltransferase family.</text>
</comment>
<keyword evidence="14" id="KW-1185">Reference proteome</keyword>
<evidence type="ECO:0000256" key="3">
    <source>
        <dbReference type="ARBA" id="ARBA00009381"/>
    </source>
</evidence>
<dbReference type="InterPro" id="IPR043137">
    <property type="entry name" value="GGT_ssub_C"/>
</dbReference>
<feature type="binding site" evidence="10">
    <location>
        <begin position="395"/>
        <end position="397"/>
    </location>
    <ligand>
        <name>L-glutamate</name>
        <dbReference type="ChEBI" id="CHEBI:29985"/>
    </ligand>
</feature>